<evidence type="ECO:0000313" key="2">
    <source>
        <dbReference type="EMBL" id="MPM51382.1"/>
    </source>
</evidence>
<reference evidence="2" key="1">
    <citation type="submission" date="2019-08" db="EMBL/GenBank/DDBJ databases">
        <authorList>
            <person name="Kucharzyk K."/>
            <person name="Murdoch R.W."/>
            <person name="Higgins S."/>
            <person name="Loffler F."/>
        </authorList>
    </citation>
    <scope>NUCLEOTIDE SEQUENCE</scope>
</reference>
<protein>
    <submittedName>
        <fullName evidence="2">Uncharacterized protein</fullName>
    </submittedName>
</protein>
<dbReference type="EMBL" id="VSSQ01013389">
    <property type="protein sequence ID" value="MPM51382.1"/>
    <property type="molecule type" value="Genomic_DNA"/>
</dbReference>
<organism evidence="2">
    <name type="scientific">bioreactor metagenome</name>
    <dbReference type="NCBI Taxonomy" id="1076179"/>
    <lineage>
        <taxon>unclassified sequences</taxon>
        <taxon>metagenomes</taxon>
        <taxon>ecological metagenomes</taxon>
    </lineage>
</organism>
<gene>
    <name evidence="2" type="ORF">SDC9_98130</name>
</gene>
<feature type="compositionally biased region" description="Basic and acidic residues" evidence="1">
    <location>
        <begin position="39"/>
        <end position="51"/>
    </location>
</feature>
<comment type="caution">
    <text evidence="2">The sequence shown here is derived from an EMBL/GenBank/DDBJ whole genome shotgun (WGS) entry which is preliminary data.</text>
</comment>
<feature type="region of interest" description="Disordered" evidence="1">
    <location>
        <begin position="1"/>
        <end position="108"/>
    </location>
</feature>
<accession>A0A645ADU4</accession>
<sequence length="178" mass="19538">MHGASRQQPGGNAKQRATLQAAPAPPLLHPAGQRAHRQKVAEHQQRQRQCGEQRPGGKMLPDQGRQRDADDGARPVQGLGRAEHGQLGVATQNHGDKAPWNEKHRRRTPRLLDDLGPAEMKWRNAEGREGARSARAKALGKCLRADRQMFVKAAPQVLGMAEAAQPRHRGDRGLLLAE</sequence>
<dbReference type="AlphaFoldDB" id="A0A645ADU4"/>
<evidence type="ECO:0000256" key="1">
    <source>
        <dbReference type="SAM" id="MobiDB-lite"/>
    </source>
</evidence>
<proteinExistence type="predicted"/>
<name>A0A645ADU4_9ZZZZ</name>
<feature type="compositionally biased region" description="Basic and acidic residues" evidence="1">
    <location>
        <begin position="64"/>
        <end position="73"/>
    </location>
</feature>
<feature type="compositionally biased region" description="Polar residues" evidence="1">
    <location>
        <begin position="1"/>
        <end position="18"/>
    </location>
</feature>